<organism evidence="1 2">
    <name type="scientific">Novosphingobium resinovorum</name>
    <dbReference type="NCBI Taxonomy" id="158500"/>
    <lineage>
        <taxon>Bacteria</taxon>
        <taxon>Pseudomonadati</taxon>
        <taxon>Pseudomonadota</taxon>
        <taxon>Alphaproteobacteria</taxon>
        <taxon>Sphingomonadales</taxon>
        <taxon>Sphingomonadaceae</taxon>
        <taxon>Novosphingobium</taxon>
    </lineage>
</organism>
<evidence type="ECO:0000313" key="2">
    <source>
        <dbReference type="Proteomes" id="UP000024329"/>
    </source>
</evidence>
<dbReference type="PATRIC" id="fig|158500.4.peg.1948"/>
<comment type="caution">
    <text evidence="1">The sequence shown here is derived from an EMBL/GenBank/DDBJ whole genome shotgun (WGS) entry which is preliminary data.</text>
</comment>
<dbReference type="STRING" id="158500.BES08_14560"/>
<dbReference type="InterPro" id="IPR029033">
    <property type="entry name" value="His_PPase_superfam"/>
</dbReference>
<dbReference type="InterPro" id="IPR013078">
    <property type="entry name" value="His_Pase_superF_clade-1"/>
</dbReference>
<name>A0A031JZQ1_9SPHN</name>
<dbReference type="AlphaFoldDB" id="A0A031JZQ1"/>
<dbReference type="Proteomes" id="UP000024329">
    <property type="component" value="Unassembled WGS sequence"/>
</dbReference>
<sequence>MSGIALHLMRHGAPARPGLLLGHRDEPALPSEIARCVARAEGLAFDRVISSDLSRTHDPAARIAAARGLEHRVDPDWRELDFGDWTGLAAAEVDPAAYARFWQDPDAYAPPGGERWSALRARAERALAGITVPSLVLTHGGAMRAALAVLFHMEQPHVWAFDLPYASVLSLRLWPGEGAQIVGLST</sequence>
<dbReference type="EMBL" id="JFYZ01000008">
    <property type="protein sequence ID" value="EZP82409.1"/>
    <property type="molecule type" value="Genomic_DNA"/>
</dbReference>
<evidence type="ECO:0000313" key="1">
    <source>
        <dbReference type="EMBL" id="EZP82409.1"/>
    </source>
</evidence>
<accession>A0A031JZQ1</accession>
<dbReference type="Gene3D" id="3.40.50.1240">
    <property type="entry name" value="Phosphoglycerate mutase-like"/>
    <property type="match status" value="1"/>
</dbReference>
<dbReference type="RefSeq" id="WP_036525404.1">
    <property type="nucleotide sequence ID" value="NZ_JFYZ01000008.1"/>
</dbReference>
<dbReference type="CDD" id="cd07067">
    <property type="entry name" value="HP_PGM_like"/>
    <property type="match status" value="1"/>
</dbReference>
<dbReference type="eggNOG" id="COG0406">
    <property type="taxonomic scope" value="Bacteria"/>
</dbReference>
<protein>
    <submittedName>
        <fullName evidence="1">Fructose-2,6-bisphosphatase</fullName>
    </submittedName>
</protein>
<gene>
    <name evidence="1" type="ORF">BV97_01906</name>
</gene>
<dbReference type="SUPFAM" id="SSF53254">
    <property type="entry name" value="Phosphoglycerate mutase-like"/>
    <property type="match status" value="1"/>
</dbReference>
<dbReference type="Pfam" id="PF00300">
    <property type="entry name" value="His_Phos_1"/>
    <property type="match status" value="1"/>
</dbReference>
<proteinExistence type="predicted"/>
<reference evidence="1 2" key="1">
    <citation type="submission" date="2014-03" db="EMBL/GenBank/DDBJ databases">
        <title>Whole genome sequence of Novosphingobium resinovorum KF1.</title>
        <authorList>
            <person name="Gan H.M."/>
            <person name="Gan H.Y."/>
            <person name="Chew T.H."/>
            <person name="Savka M.A."/>
        </authorList>
    </citation>
    <scope>NUCLEOTIDE SEQUENCE [LARGE SCALE GENOMIC DNA]</scope>
    <source>
        <strain evidence="1 2">KF1</strain>
    </source>
</reference>